<keyword evidence="5" id="KW-1185">Reference proteome</keyword>
<dbReference type="PANTHER" id="PTHR30344">
    <property type="entry name" value="6-PHOSPHOGLUCONOLACTONASE-RELATED"/>
    <property type="match status" value="1"/>
</dbReference>
<dbReference type="EMBL" id="JBHULC010000038">
    <property type="protein sequence ID" value="MFD2523864.1"/>
    <property type="molecule type" value="Genomic_DNA"/>
</dbReference>
<accession>A0ABW5JET8</accession>
<name>A0ABW5JET8_9BACT</name>
<proteinExistence type="inferred from homology"/>
<dbReference type="Proteomes" id="UP001597510">
    <property type="component" value="Unassembled WGS sequence"/>
</dbReference>
<feature type="chain" id="PRO_5047384175" evidence="3">
    <location>
        <begin position="24"/>
        <end position="377"/>
    </location>
</feature>
<keyword evidence="2" id="KW-0313">Glucose metabolism</keyword>
<dbReference type="InterPro" id="IPR019405">
    <property type="entry name" value="Lactonase_7-beta_prop"/>
</dbReference>
<reference evidence="5" key="1">
    <citation type="journal article" date="2019" name="Int. J. Syst. Evol. Microbiol.">
        <title>The Global Catalogue of Microorganisms (GCM) 10K type strain sequencing project: providing services to taxonomists for standard genome sequencing and annotation.</title>
        <authorList>
            <consortium name="The Broad Institute Genomics Platform"/>
            <consortium name="The Broad Institute Genome Sequencing Center for Infectious Disease"/>
            <person name="Wu L."/>
            <person name="Ma J."/>
        </authorList>
    </citation>
    <scope>NUCLEOTIDE SEQUENCE [LARGE SCALE GENOMIC DNA]</scope>
    <source>
        <strain evidence="5">KCTC 52344</strain>
    </source>
</reference>
<comment type="caution">
    <text evidence="4">The sequence shown here is derived from an EMBL/GenBank/DDBJ whole genome shotgun (WGS) entry which is preliminary data.</text>
</comment>
<dbReference type="SUPFAM" id="SSF51004">
    <property type="entry name" value="C-terminal (heme d1) domain of cytochrome cd1-nitrite reductase"/>
    <property type="match status" value="1"/>
</dbReference>
<comment type="similarity">
    <text evidence="1">Belongs to the cycloisomerase 2 family.</text>
</comment>
<dbReference type="InterPro" id="IPR015943">
    <property type="entry name" value="WD40/YVTN_repeat-like_dom_sf"/>
</dbReference>
<dbReference type="PANTHER" id="PTHR30344:SF1">
    <property type="entry name" value="6-PHOSPHOGLUCONOLACTONASE"/>
    <property type="match status" value="1"/>
</dbReference>
<feature type="signal peptide" evidence="3">
    <location>
        <begin position="1"/>
        <end position="23"/>
    </location>
</feature>
<evidence type="ECO:0000256" key="1">
    <source>
        <dbReference type="ARBA" id="ARBA00005564"/>
    </source>
</evidence>
<evidence type="ECO:0000313" key="5">
    <source>
        <dbReference type="Proteomes" id="UP001597510"/>
    </source>
</evidence>
<evidence type="ECO:0000256" key="3">
    <source>
        <dbReference type="SAM" id="SignalP"/>
    </source>
</evidence>
<keyword evidence="3" id="KW-0732">Signal</keyword>
<gene>
    <name evidence="4" type="ORF">ACFSR2_23385</name>
</gene>
<protein>
    <submittedName>
        <fullName evidence="4">Lactonase family protein</fullName>
    </submittedName>
</protein>
<keyword evidence="2" id="KW-0119">Carbohydrate metabolism</keyword>
<dbReference type="Pfam" id="PF10282">
    <property type="entry name" value="Lactonase"/>
    <property type="match status" value="1"/>
</dbReference>
<dbReference type="InterPro" id="IPR011048">
    <property type="entry name" value="Haem_d1_sf"/>
</dbReference>
<sequence>MTFKNICLYCLSLFLLISFSGYSQEGDYYMLVGTYTNKGSEGVYVYKFNTQTGNFSAVIDNTNGLKNPTFLAVAPNQKFVYTVGETQGGSVNAYAFDNKTGKLTKINTQSAGGDGPCHISVDKTGKWVLVGNYGGGSLSILPIEKDGSLAAPTQTIKHEGKSVNASRQEKPHVHSVNIAPNNTDVFVPDLGIDKIVTYKLDAKTGQLTAGTPAATKTADGAGPRHFTIHPNGKWAYVIQELNATVTAYNYAKGSLTEIQTISTLPPDYKGNNSCADIHISADGKFLYGSNRFYDHVVVYSIDQKTGKLTYITNQSVEGKTPRNFMIDPSGKWVLVANQDSDNIVLFKRDVQKGTLTPTGKEIKVSMPVCLKMIKASK</sequence>
<evidence type="ECO:0000256" key="2">
    <source>
        <dbReference type="ARBA" id="ARBA00022526"/>
    </source>
</evidence>
<dbReference type="Gene3D" id="2.130.10.10">
    <property type="entry name" value="YVTN repeat-like/Quinoprotein amine dehydrogenase"/>
    <property type="match status" value="1"/>
</dbReference>
<organism evidence="4 5">
    <name type="scientific">Emticicia soli</name>
    <dbReference type="NCBI Taxonomy" id="2027878"/>
    <lineage>
        <taxon>Bacteria</taxon>
        <taxon>Pseudomonadati</taxon>
        <taxon>Bacteroidota</taxon>
        <taxon>Cytophagia</taxon>
        <taxon>Cytophagales</taxon>
        <taxon>Leadbetterellaceae</taxon>
        <taxon>Emticicia</taxon>
    </lineage>
</organism>
<evidence type="ECO:0000313" key="4">
    <source>
        <dbReference type="EMBL" id="MFD2523864.1"/>
    </source>
</evidence>
<dbReference type="InterPro" id="IPR050282">
    <property type="entry name" value="Cycloisomerase_2"/>
</dbReference>
<dbReference type="RefSeq" id="WP_340234252.1">
    <property type="nucleotide sequence ID" value="NZ_JBBEWC010000001.1"/>
</dbReference>